<reference evidence="9" key="2">
    <citation type="submission" date="2020-09" db="EMBL/GenBank/DDBJ databases">
        <authorList>
            <person name="Sun Q."/>
            <person name="Zhou Y."/>
        </authorList>
    </citation>
    <scope>NUCLEOTIDE SEQUENCE</scope>
    <source>
        <strain evidence="9">CGMCC 1.12777</strain>
    </source>
</reference>
<feature type="transmembrane region" description="Helical" evidence="7">
    <location>
        <begin position="335"/>
        <end position="354"/>
    </location>
</feature>
<feature type="transmembrane region" description="Helical" evidence="7">
    <location>
        <begin position="360"/>
        <end position="386"/>
    </location>
</feature>
<dbReference type="EMBL" id="BMFV01000013">
    <property type="protein sequence ID" value="GGH81761.1"/>
    <property type="molecule type" value="Genomic_DNA"/>
</dbReference>
<comment type="caution">
    <text evidence="9">The sequence shown here is derived from an EMBL/GenBank/DDBJ whole genome shotgun (WGS) entry which is preliminary data.</text>
</comment>
<dbReference type="NCBIfam" id="TIGR00711">
    <property type="entry name" value="efflux_EmrB"/>
    <property type="match status" value="1"/>
</dbReference>
<feature type="transmembrane region" description="Helical" evidence="7">
    <location>
        <begin position="171"/>
        <end position="190"/>
    </location>
</feature>
<evidence type="ECO:0000256" key="7">
    <source>
        <dbReference type="SAM" id="Phobius"/>
    </source>
</evidence>
<feature type="transmembrane region" description="Helical" evidence="7">
    <location>
        <begin position="17"/>
        <end position="35"/>
    </location>
</feature>
<dbReference type="RefSeq" id="WP_308420027.1">
    <property type="nucleotide sequence ID" value="NZ_BMFV01000013.1"/>
</dbReference>
<dbReference type="PANTHER" id="PTHR42718:SF24">
    <property type="entry name" value="MAJOR FACILITATOR SUPERFAMILY (MFS) PROFILE DOMAIN-CONTAINING PROTEIN"/>
    <property type="match status" value="1"/>
</dbReference>
<dbReference type="PROSITE" id="PS50850">
    <property type="entry name" value="MFS"/>
    <property type="match status" value="1"/>
</dbReference>
<feature type="transmembrane region" description="Helical" evidence="7">
    <location>
        <begin position="87"/>
        <end position="109"/>
    </location>
</feature>
<dbReference type="PRINTS" id="PR01036">
    <property type="entry name" value="TCRTETB"/>
</dbReference>
<evidence type="ECO:0000313" key="9">
    <source>
        <dbReference type="EMBL" id="GGH81761.1"/>
    </source>
</evidence>
<feature type="transmembrane region" description="Helical" evidence="7">
    <location>
        <begin position="234"/>
        <end position="253"/>
    </location>
</feature>
<evidence type="ECO:0000256" key="2">
    <source>
        <dbReference type="ARBA" id="ARBA00022448"/>
    </source>
</evidence>
<feature type="transmembrane region" description="Helical" evidence="7">
    <location>
        <begin position="202"/>
        <end position="222"/>
    </location>
</feature>
<comment type="subcellular location">
    <subcellularLocation>
        <location evidence="1">Cell membrane</location>
        <topology evidence="1">Multi-pass membrane protein</topology>
    </subcellularLocation>
</comment>
<keyword evidence="2" id="KW-0813">Transport</keyword>
<keyword evidence="4 7" id="KW-0812">Transmembrane</keyword>
<gene>
    <name evidence="9" type="primary">ycnB</name>
    <name evidence="9" type="ORF">GCM10007096_20140</name>
</gene>
<dbReference type="InterPro" id="IPR004638">
    <property type="entry name" value="EmrB-like"/>
</dbReference>
<dbReference type="Pfam" id="PF07690">
    <property type="entry name" value="MFS_1"/>
    <property type="match status" value="1"/>
</dbReference>
<keyword evidence="6 7" id="KW-0472">Membrane</keyword>
<dbReference type="InterPro" id="IPR036259">
    <property type="entry name" value="MFS_trans_sf"/>
</dbReference>
<feature type="transmembrane region" description="Helical" evidence="7">
    <location>
        <begin position="407"/>
        <end position="424"/>
    </location>
</feature>
<dbReference type="Proteomes" id="UP000656813">
    <property type="component" value="Unassembled WGS sequence"/>
</dbReference>
<evidence type="ECO:0000256" key="4">
    <source>
        <dbReference type="ARBA" id="ARBA00022692"/>
    </source>
</evidence>
<name>A0A8J3ELN5_9BACL</name>
<protein>
    <submittedName>
        <fullName evidence="9">Putative MFS-type transporter YcnB</fullName>
    </submittedName>
</protein>
<feature type="transmembrane region" description="Helical" evidence="7">
    <location>
        <begin position="444"/>
        <end position="469"/>
    </location>
</feature>
<evidence type="ECO:0000256" key="6">
    <source>
        <dbReference type="ARBA" id="ARBA00023136"/>
    </source>
</evidence>
<feature type="transmembrane region" description="Helical" evidence="7">
    <location>
        <begin position="140"/>
        <end position="159"/>
    </location>
</feature>
<keyword evidence="10" id="KW-1185">Reference proteome</keyword>
<dbReference type="GO" id="GO:0005886">
    <property type="term" value="C:plasma membrane"/>
    <property type="evidence" value="ECO:0007669"/>
    <property type="project" value="UniProtKB-SubCell"/>
</dbReference>
<evidence type="ECO:0000256" key="5">
    <source>
        <dbReference type="ARBA" id="ARBA00022989"/>
    </source>
</evidence>
<dbReference type="PANTHER" id="PTHR42718">
    <property type="entry name" value="MAJOR FACILITATOR SUPERFAMILY MULTIDRUG TRANSPORTER MFSC"/>
    <property type="match status" value="1"/>
</dbReference>
<evidence type="ECO:0000313" key="10">
    <source>
        <dbReference type="Proteomes" id="UP000656813"/>
    </source>
</evidence>
<sequence length="490" mass="53118">MSQTNQSTVGELKKGPIVALMLVGAFVGLLNETLLNTALPHIMDAFNISESSVQWLTTAFLLTNGIMIPISAFLIEKFSTRRLFLTSMTLFAIGTLIAATAPSFSVLLLGRIVQAAGSGVMMPLMMNVFLAIFPVEKRGAAMGLSGIVIAFAPAIGPSLSGWLVEYHSWRTLFYVVLPIAVLDILFSIFFMKNVLQLTKPKVDVLSIILSSVGFGGLLYGFSSAGNKHWDSPQVYISIIVGAIVLIFFIWRQLTMKKPLLEFRVFKYGIFALTITVGMVVMMSLIGAETLLPMYMQNMRDFTAFESGLMLLPGALVMGIMSPVTGMIFDKVGAKWLAVIGMAIVAFGTFPFTFLDTSTSFAYLSILYAIRMFGLSMAMMPLFTAGLNSLPPELHPHGTAMLNTLQQVAGSIGTAVLFTIMSNVADHKVQDTVSAGGKPNPIEAMIHGVNVSFIVVTSLAFVALILAFFLKNNKGTEQETKEVVKTPVTEH</sequence>
<dbReference type="CDD" id="cd17503">
    <property type="entry name" value="MFS_LmrB_MDR_like"/>
    <property type="match status" value="1"/>
</dbReference>
<keyword evidence="3" id="KW-1003">Cell membrane</keyword>
<evidence type="ECO:0000256" key="1">
    <source>
        <dbReference type="ARBA" id="ARBA00004651"/>
    </source>
</evidence>
<feature type="transmembrane region" description="Helical" evidence="7">
    <location>
        <begin position="265"/>
        <end position="287"/>
    </location>
</feature>
<organism evidence="9 10">
    <name type="scientific">Pullulanibacillus pueri</name>
    <dbReference type="NCBI Taxonomy" id="1437324"/>
    <lineage>
        <taxon>Bacteria</taxon>
        <taxon>Bacillati</taxon>
        <taxon>Bacillota</taxon>
        <taxon>Bacilli</taxon>
        <taxon>Bacillales</taxon>
        <taxon>Sporolactobacillaceae</taxon>
        <taxon>Pullulanibacillus</taxon>
    </lineage>
</organism>
<evidence type="ECO:0000256" key="3">
    <source>
        <dbReference type="ARBA" id="ARBA00022475"/>
    </source>
</evidence>
<feature type="domain" description="Major facilitator superfamily (MFS) profile" evidence="8">
    <location>
        <begin position="17"/>
        <end position="474"/>
    </location>
</feature>
<reference evidence="9" key="1">
    <citation type="journal article" date="2014" name="Int. J. Syst. Evol. Microbiol.">
        <title>Complete genome sequence of Corynebacterium casei LMG S-19264T (=DSM 44701T), isolated from a smear-ripened cheese.</title>
        <authorList>
            <consortium name="US DOE Joint Genome Institute (JGI-PGF)"/>
            <person name="Walter F."/>
            <person name="Albersmeier A."/>
            <person name="Kalinowski J."/>
            <person name="Ruckert C."/>
        </authorList>
    </citation>
    <scope>NUCLEOTIDE SEQUENCE</scope>
    <source>
        <strain evidence="9">CGMCC 1.12777</strain>
    </source>
</reference>
<feature type="transmembrane region" description="Helical" evidence="7">
    <location>
        <begin position="115"/>
        <end position="133"/>
    </location>
</feature>
<keyword evidence="5 7" id="KW-1133">Transmembrane helix</keyword>
<evidence type="ECO:0000259" key="8">
    <source>
        <dbReference type="PROSITE" id="PS50850"/>
    </source>
</evidence>
<dbReference type="GO" id="GO:0022857">
    <property type="term" value="F:transmembrane transporter activity"/>
    <property type="evidence" value="ECO:0007669"/>
    <property type="project" value="InterPro"/>
</dbReference>
<dbReference type="Gene3D" id="1.20.1250.20">
    <property type="entry name" value="MFS general substrate transporter like domains"/>
    <property type="match status" value="1"/>
</dbReference>
<feature type="transmembrane region" description="Helical" evidence="7">
    <location>
        <begin position="307"/>
        <end position="328"/>
    </location>
</feature>
<dbReference type="InterPro" id="IPR011701">
    <property type="entry name" value="MFS"/>
</dbReference>
<accession>A0A8J3ELN5</accession>
<dbReference type="InterPro" id="IPR020846">
    <property type="entry name" value="MFS_dom"/>
</dbReference>
<feature type="transmembrane region" description="Helical" evidence="7">
    <location>
        <begin position="55"/>
        <end position="75"/>
    </location>
</feature>
<dbReference type="SUPFAM" id="SSF103473">
    <property type="entry name" value="MFS general substrate transporter"/>
    <property type="match status" value="1"/>
</dbReference>
<dbReference type="Gene3D" id="1.20.1720.10">
    <property type="entry name" value="Multidrug resistance protein D"/>
    <property type="match status" value="1"/>
</dbReference>
<dbReference type="AlphaFoldDB" id="A0A8J3ELN5"/>
<proteinExistence type="predicted"/>